<dbReference type="InterPro" id="IPR015797">
    <property type="entry name" value="NUDIX_hydrolase-like_dom_sf"/>
</dbReference>
<dbReference type="AlphaFoldDB" id="A0A9J7KN69"/>
<dbReference type="Pfam" id="PF00293">
    <property type="entry name" value="NUDIX"/>
    <property type="match status" value="1"/>
</dbReference>
<keyword evidence="1" id="KW-0378">Hydrolase</keyword>
<dbReference type="SUPFAM" id="SSF55811">
    <property type="entry name" value="Nudix"/>
    <property type="match status" value="1"/>
</dbReference>
<feature type="domain" description="Nudix hydrolase" evidence="2">
    <location>
        <begin position="18"/>
        <end position="154"/>
    </location>
</feature>
<dbReference type="PROSITE" id="PS51462">
    <property type="entry name" value="NUDIX"/>
    <property type="match status" value="1"/>
</dbReference>
<evidence type="ECO:0000259" key="2">
    <source>
        <dbReference type="PROSITE" id="PS51462"/>
    </source>
</evidence>
<dbReference type="InterPro" id="IPR000086">
    <property type="entry name" value="NUDIX_hydrolase_dom"/>
</dbReference>
<dbReference type="GeneID" id="118409852"/>
<dbReference type="GO" id="GO:0035539">
    <property type="term" value="F:8-oxo-7,8-dihydrodeoxyguanosine triphosphate pyrophosphatase activity"/>
    <property type="evidence" value="ECO:0000318"/>
    <property type="project" value="GO_Central"/>
</dbReference>
<dbReference type="PANTHER" id="PTHR16099:SF5">
    <property type="entry name" value="NUCLEOTIDE TRIPHOSPHATE DIPHOSPHATASE NUDT15"/>
    <property type="match status" value="1"/>
</dbReference>
<dbReference type="PROSITE" id="PS00893">
    <property type="entry name" value="NUDIX_BOX"/>
    <property type="match status" value="1"/>
</dbReference>
<dbReference type="Gene3D" id="3.90.79.10">
    <property type="entry name" value="Nucleoside Triphosphate Pyrophosphohydrolase"/>
    <property type="match status" value="1"/>
</dbReference>
<dbReference type="CDD" id="cd04678">
    <property type="entry name" value="NUDIX_MTH2_Nudt15"/>
    <property type="match status" value="1"/>
</dbReference>
<dbReference type="GO" id="GO:0006203">
    <property type="term" value="P:dGTP catabolic process"/>
    <property type="evidence" value="ECO:0000318"/>
    <property type="project" value="GO_Central"/>
</dbReference>
<dbReference type="OMA" id="CEGWEWW"/>
<proteinExistence type="predicted"/>
<dbReference type="KEGG" id="bfo:118409852"/>
<dbReference type="InterPro" id="IPR020084">
    <property type="entry name" value="NUDIX_hydrolase_CS"/>
</dbReference>
<dbReference type="OrthoDB" id="447842at2759"/>
<name>A0A9J7KN69_BRAFL</name>
<dbReference type="Proteomes" id="UP000001554">
    <property type="component" value="Chromosome 2"/>
</dbReference>
<reference evidence="3" key="1">
    <citation type="journal article" date="2020" name="Nat. Ecol. Evol.">
        <title>Deeply conserved synteny resolves early events in vertebrate evolution.</title>
        <authorList>
            <person name="Simakov O."/>
            <person name="Marletaz F."/>
            <person name="Yue J.X."/>
            <person name="O'Connell B."/>
            <person name="Jenkins J."/>
            <person name="Brandt A."/>
            <person name="Calef R."/>
            <person name="Tung C.H."/>
            <person name="Huang T.K."/>
            <person name="Schmutz J."/>
            <person name="Satoh N."/>
            <person name="Yu J.K."/>
            <person name="Putnam N.H."/>
            <person name="Green R.E."/>
            <person name="Rokhsar D.S."/>
        </authorList>
    </citation>
    <scope>NUCLEOTIDE SEQUENCE [LARGE SCALE GENOMIC DNA]</scope>
    <source>
        <strain evidence="3">S238N-H82</strain>
    </source>
</reference>
<dbReference type="RefSeq" id="XP_035667110.1">
    <property type="nucleotide sequence ID" value="XM_035811217.1"/>
</dbReference>
<dbReference type="FunFam" id="3.90.79.10:FF:000198">
    <property type="entry name" value="Uncharacterized protein"/>
    <property type="match status" value="1"/>
</dbReference>
<dbReference type="GO" id="GO:0005829">
    <property type="term" value="C:cytosol"/>
    <property type="evidence" value="ECO:0000318"/>
    <property type="project" value="GO_Central"/>
</dbReference>
<organism evidence="3 4">
    <name type="scientific">Branchiostoma floridae</name>
    <name type="common">Florida lancelet</name>
    <name type="synonym">Amphioxus</name>
    <dbReference type="NCBI Taxonomy" id="7739"/>
    <lineage>
        <taxon>Eukaryota</taxon>
        <taxon>Metazoa</taxon>
        <taxon>Chordata</taxon>
        <taxon>Cephalochordata</taxon>
        <taxon>Leptocardii</taxon>
        <taxon>Amphioxiformes</taxon>
        <taxon>Branchiostomatidae</taxon>
        <taxon>Branchiostoma</taxon>
    </lineage>
</organism>
<reference evidence="4" key="2">
    <citation type="submission" date="2025-08" db="UniProtKB">
        <authorList>
            <consortium name="RefSeq"/>
        </authorList>
    </citation>
    <scope>IDENTIFICATION</scope>
    <source>
        <strain evidence="4">S238N-H82</strain>
        <tissue evidence="4">Testes</tissue>
    </source>
</reference>
<keyword evidence="3" id="KW-1185">Reference proteome</keyword>
<evidence type="ECO:0000313" key="3">
    <source>
        <dbReference type="Proteomes" id="UP000001554"/>
    </source>
</evidence>
<accession>A0A9J7KN69</accession>
<sequence length="163" mass="18287">MPPPLAPNGITQTSMAEPVRPKVGVGVLVTSHQHPGCVVVGKRKGAAGSGTYALPGGHLEFGEEWADCATREVLEETGLKLKNIRFATVVNGIKLSENYHYITIFMQAEVDSSYREEPVNLEPDKCEGWEWFAWDKFPDHDQLFRPLQCCREEGYNPFHTNNR</sequence>
<evidence type="ECO:0000313" key="4">
    <source>
        <dbReference type="RefSeq" id="XP_035667110.1"/>
    </source>
</evidence>
<gene>
    <name evidence="4" type="primary">LOC118409852</name>
</gene>
<dbReference type="PANTHER" id="PTHR16099">
    <property type="entry name" value="8-OXO-DGTP DIPHOSPHATES NUDT15"/>
    <property type="match status" value="1"/>
</dbReference>
<evidence type="ECO:0000256" key="1">
    <source>
        <dbReference type="ARBA" id="ARBA00022801"/>
    </source>
</evidence>
<protein>
    <submittedName>
        <fullName evidence="4">Nucleotide triphosphate diphosphatase NUDT15-like</fullName>
    </submittedName>
</protein>